<keyword evidence="2" id="KW-1185">Reference proteome</keyword>
<dbReference type="PIRSF" id="PIRSF032285">
    <property type="entry name" value="UCP032285"/>
    <property type="match status" value="1"/>
</dbReference>
<dbReference type="EMBL" id="SORO01000003">
    <property type="protein sequence ID" value="TDY67736.1"/>
    <property type="molecule type" value="Genomic_DNA"/>
</dbReference>
<reference evidence="1 2" key="1">
    <citation type="submission" date="2019-03" db="EMBL/GenBank/DDBJ databases">
        <title>Genomic Encyclopedia of Archaeal and Bacterial Type Strains, Phase II (KMG-II): from individual species to whole genera.</title>
        <authorList>
            <person name="Goeker M."/>
        </authorList>
    </citation>
    <scope>NUCLEOTIDE SEQUENCE [LARGE SCALE GENOMIC DNA]</scope>
    <source>
        <strain evidence="1 2">DSM 21537</strain>
    </source>
</reference>
<dbReference type="Proteomes" id="UP000294684">
    <property type="component" value="Unassembled WGS sequence"/>
</dbReference>
<dbReference type="STRING" id="1193051.LEP1GSC017_0496"/>
<dbReference type="GeneID" id="79828553"/>
<comment type="caution">
    <text evidence="1">The sequence shown here is derived from an EMBL/GenBank/DDBJ whole genome shotgun (WGS) entry which is preliminary data.</text>
</comment>
<protein>
    <recommendedName>
        <fullName evidence="3">MepB protein</fullName>
    </recommendedName>
</protein>
<dbReference type="Pfam" id="PF08877">
    <property type="entry name" value="MepB-like"/>
    <property type="match status" value="1"/>
</dbReference>
<proteinExistence type="predicted"/>
<evidence type="ECO:0000313" key="1">
    <source>
        <dbReference type="EMBL" id="TDY67736.1"/>
    </source>
</evidence>
<dbReference type="AlphaFoldDB" id="A0A4R8MKN1"/>
<dbReference type="InterPro" id="IPR038231">
    <property type="entry name" value="MepB-like_sf"/>
</dbReference>
<name>A0A4R8MKN1_LEPME</name>
<sequence length="179" mass="21134">MQISKPTSQFEKTLPAFLKNVQKVLFDQLKLIITNVYLEEESTEYNACHFQCKGKNITFRIAKITPKKIGQFVTLWKRSHKGPIEPYYFKDKIDLYIIETQHINRIGYFIFTKEILNEKGILFGKFEGKRGFRVYPGWDKPNNKQGISTQKWQSVYFIDRSGDKKDLDALKSHLEIFIK</sequence>
<evidence type="ECO:0000313" key="2">
    <source>
        <dbReference type="Proteomes" id="UP000294684"/>
    </source>
</evidence>
<gene>
    <name evidence="1" type="ORF">CLV96_3286</name>
</gene>
<dbReference type="OrthoDB" id="4954833at2"/>
<organism evidence="1 2">
    <name type="scientific">Leptospira meyeri</name>
    <dbReference type="NCBI Taxonomy" id="29508"/>
    <lineage>
        <taxon>Bacteria</taxon>
        <taxon>Pseudomonadati</taxon>
        <taxon>Spirochaetota</taxon>
        <taxon>Spirochaetia</taxon>
        <taxon>Leptospirales</taxon>
        <taxon>Leptospiraceae</taxon>
        <taxon>Leptospira</taxon>
    </lineage>
</organism>
<evidence type="ECO:0008006" key="3">
    <source>
        <dbReference type="Google" id="ProtNLM"/>
    </source>
</evidence>
<accession>A0A4R8MKN1</accession>
<dbReference type="InterPro" id="IPR011235">
    <property type="entry name" value="MepB-like"/>
</dbReference>
<dbReference type="RefSeq" id="WP_004785454.1">
    <property type="nucleotide sequence ID" value="NZ_SORO01000003.1"/>
</dbReference>
<dbReference type="Gene3D" id="3.40.1350.140">
    <property type="entry name" value="MepB-like"/>
    <property type="match status" value="1"/>
</dbReference>